<dbReference type="AlphaFoldDB" id="A0A4U5MQ61"/>
<name>A0A4U5MQ61_STECR</name>
<proteinExistence type="predicted"/>
<organism evidence="1 2">
    <name type="scientific">Steinernema carpocapsae</name>
    <name type="common">Entomopathogenic nematode</name>
    <dbReference type="NCBI Taxonomy" id="34508"/>
    <lineage>
        <taxon>Eukaryota</taxon>
        <taxon>Metazoa</taxon>
        <taxon>Ecdysozoa</taxon>
        <taxon>Nematoda</taxon>
        <taxon>Chromadorea</taxon>
        <taxon>Rhabditida</taxon>
        <taxon>Tylenchina</taxon>
        <taxon>Panagrolaimomorpha</taxon>
        <taxon>Strongyloidoidea</taxon>
        <taxon>Steinernematidae</taxon>
        <taxon>Steinernema</taxon>
    </lineage>
</organism>
<evidence type="ECO:0000313" key="2">
    <source>
        <dbReference type="Proteomes" id="UP000298663"/>
    </source>
</evidence>
<sequence>MEERNEVNARVLRNCATVTEMSVGSWVENKCSDHNKSTKTPGSCGTWDARSMRGQLYRTELLETLLFEVNQGFIGVIQYGEYAESVVSKFKGRLQMVGQNLFENDSGKVFQFVCVTKQKCRFGFGHVRDWKVMWFSN</sequence>
<reference evidence="1 2" key="2">
    <citation type="journal article" date="2019" name="G3 (Bethesda)">
        <title>Hybrid Assembly of the Genome of the Entomopathogenic Nematode Steinernema carpocapsae Identifies the X-Chromosome.</title>
        <authorList>
            <person name="Serra L."/>
            <person name="Macchietto M."/>
            <person name="Macias-Munoz A."/>
            <person name="McGill C.J."/>
            <person name="Rodriguez I.M."/>
            <person name="Rodriguez B."/>
            <person name="Murad R."/>
            <person name="Mortazavi A."/>
        </authorList>
    </citation>
    <scope>NUCLEOTIDE SEQUENCE [LARGE SCALE GENOMIC DNA]</scope>
    <source>
        <strain evidence="1 2">ALL</strain>
    </source>
</reference>
<gene>
    <name evidence="1" type="ORF">L596_019330</name>
</gene>
<protein>
    <submittedName>
        <fullName evidence="1">Uncharacterized protein</fullName>
    </submittedName>
</protein>
<evidence type="ECO:0000313" key="1">
    <source>
        <dbReference type="EMBL" id="TKR71789.1"/>
    </source>
</evidence>
<dbReference type="Proteomes" id="UP000298663">
    <property type="component" value="Unassembled WGS sequence"/>
</dbReference>
<reference evidence="1 2" key="1">
    <citation type="journal article" date="2015" name="Genome Biol.">
        <title>Comparative genomics of Steinernema reveals deeply conserved gene regulatory networks.</title>
        <authorList>
            <person name="Dillman A.R."/>
            <person name="Macchietto M."/>
            <person name="Porter C.F."/>
            <person name="Rogers A."/>
            <person name="Williams B."/>
            <person name="Antoshechkin I."/>
            <person name="Lee M.M."/>
            <person name="Goodwin Z."/>
            <person name="Lu X."/>
            <person name="Lewis E.E."/>
            <person name="Goodrich-Blair H."/>
            <person name="Stock S.P."/>
            <person name="Adams B.J."/>
            <person name="Sternberg P.W."/>
            <person name="Mortazavi A."/>
        </authorList>
    </citation>
    <scope>NUCLEOTIDE SEQUENCE [LARGE SCALE GENOMIC DNA]</scope>
    <source>
        <strain evidence="1 2">ALL</strain>
    </source>
</reference>
<keyword evidence="2" id="KW-1185">Reference proteome</keyword>
<dbReference type="EMBL" id="AZBU02000006">
    <property type="protein sequence ID" value="TKR71789.1"/>
    <property type="molecule type" value="Genomic_DNA"/>
</dbReference>
<accession>A0A4U5MQ61</accession>
<comment type="caution">
    <text evidence="1">The sequence shown here is derived from an EMBL/GenBank/DDBJ whole genome shotgun (WGS) entry which is preliminary data.</text>
</comment>